<sequence>MFSWPATPPATTSPVDLLAHHAARLLRTGGILAVLTHTDSAHGELRDPTGDIVAAAQNADLLYLQHIVCLLAPIRGGGLTPLPADPATVGDRSPAWFRHRRVHADLLVFAQPHNHHTPAGGDAQ</sequence>
<name>A0A5M7BXX4_SACHI</name>
<organism evidence="1 2">
    <name type="scientific">Saccharopolyspora hirsuta</name>
    <dbReference type="NCBI Taxonomy" id="1837"/>
    <lineage>
        <taxon>Bacteria</taxon>
        <taxon>Bacillati</taxon>
        <taxon>Actinomycetota</taxon>
        <taxon>Actinomycetes</taxon>
        <taxon>Pseudonocardiales</taxon>
        <taxon>Pseudonocardiaceae</taxon>
        <taxon>Saccharopolyspora</taxon>
    </lineage>
</organism>
<dbReference type="EMBL" id="VWPH01000008">
    <property type="protein sequence ID" value="KAA5832081.1"/>
    <property type="molecule type" value="Genomic_DNA"/>
</dbReference>
<protein>
    <submittedName>
        <fullName evidence="1">Uncharacterized protein</fullName>
    </submittedName>
</protein>
<dbReference type="OrthoDB" id="3669717at2"/>
<proteinExistence type="predicted"/>
<comment type="caution">
    <text evidence="1">The sequence shown here is derived from an EMBL/GenBank/DDBJ whole genome shotgun (WGS) entry which is preliminary data.</text>
</comment>
<accession>A0A5M7BXX4</accession>
<gene>
    <name evidence="1" type="ORF">F1721_18150</name>
</gene>
<reference evidence="1 2" key="1">
    <citation type="submission" date="2019-09" db="EMBL/GenBank/DDBJ databases">
        <title>Draft genome sequence of the thermophilic Saccharopolyspora hirsuta VKM Ac-666T.</title>
        <authorList>
            <person name="Lobastova T.G."/>
            <person name="Fokina V."/>
            <person name="Bragin E.Y."/>
            <person name="Shtratnikova V.Y."/>
            <person name="Starodumova I.P."/>
            <person name="Tarlachkov S.V."/>
            <person name="Donova M.V."/>
        </authorList>
    </citation>
    <scope>NUCLEOTIDE SEQUENCE [LARGE SCALE GENOMIC DNA]</scope>
    <source>
        <strain evidence="1 2">VKM Ac-666</strain>
    </source>
</reference>
<dbReference type="Proteomes" id="UP000323946">
    <property type="component" value="Unassembled WGS sequence"/>
</dbReference>
<evidence type="ECO:0000313" key="1">
    <source>
        <dbReference type="EMBL" id="KAA5832081.1"/>
    </source>
</evidence>
<evidence type="ECO:0000313" key="2">
    <source>
        <dbReference type="Proteomes" id="UP000323946"/>
    </source>
</evidence>
<dbReference type="AlphaFoldDB" id="A0A5M7BXX4"/>
<keyword evidence="2" id="KW-1185">Reference proteome</keyword>